<dbReference type="EMBL" id="FWXR01000009">
    <property type="protein sequence ID" value="SMC81730.1"/>
    <property type="molecule type" value="Genomic_DNA"/>
</dbReference>
<sequence length="295" mass="32269">MQTPNGERPWTSPIHVAHVELAVVDLSRVASWYQTALGLQVIEETSERIALGVTEEGGEAIRLVSLASAPLAERPGPTDCGLFHIALVLPTRADLAHWLTHAAANGVTLSGASDHLVTEALYLDDPEGNGIELYVDRPRQDWPRSESGALRMATERLDLRDLASAAPKQTFTRLAGGTRVGHLHLSVDETAEAVRFFQACLGFERMVDYPGAVFLGSGGYHHHIGANVWRSERGAKRDPGSRGLSSYTIRYDDRVAMMKAAKRLAEDEFSIETNDERSCGTDPWGIGFELIVRSL</sequence>
<dbReference type="OrthoDB" id="9792626at2"/>
<dbReference type="InterPro" id="IPR029068">
    <property type="entry name" value="Glyas_Bleomycin-R_OHBP_Dase"/>
</dbReference>
<evidence type="ECO:0000313" key="2">
    <source>
        <dbReference type="EMBL" id="SMC81730.1"/>
    </source>
</evidence>
<evidence type="ECO:0000313" key="3">
    <source>
        <dbReference type="Proteomes" id="UP000192656"/>
    </source>
</evidence>
<protein>
    <submittedName>
        <fullName evidence="2">Catechol 2,3-dioxygenase</fullName>
    </submittedName>
</protein>
<dbReference type="STRING" id="937218.SAMN06297251_10964"/>
<dbReference type="PROSITE" id="PS51819">
    <property type="entry name" value="VOC"/>
    <property type="match status" value="1"/>
</dbReference>
<dbReference type="Proteomes" id="UP000192656">
    <property type="component" value="Unassembled WGS sequence"/>
</dbReference>
<dbReference type="PANTHER" id="PTHR43279">
    <property type="entry name" value="CATECHOL-2,3-DIOXYGENASE"/>
    <property type="match status" value="1"/>
</dbReference>
<proteinExistence type="predicted"/>
<dbReference type="InterPro" id="IPR004360">
    <property type="entry name" value="Glyas_Fos-R_dOase_dom"/>
</dbReference>
<keyword evidence="2" id="KW-0560">Oxidoreductase</keyword>
<dbReference type="Gene3D" id="3.10.180.10">
    <property type="entry name" value="2,3-Dihydroxybiphenyl 1,2-Dioxygenase, domain 1"/>
    <property type="match status" value="2"/>
</dbReference>
<organism evidence="2 3">
    <name type="scientific">Fulvimarina manganoxydans</name>
    <dbReference type="NCBI Taxonomy" id="937218"/>
    <lineage>
        <taxon>Bacteria</taxon>
        <taxon>Pseudomonadati</taxon>
        <taxon>Pseudomonadota</taxon>
        <taxon>Alphaproteobacteria</taxon>
        <taxon>Hyphomicrobiales</taxon>
        <taxon>Aurantimonadaceae</taxon>
        <taxon>Fulvimarina</taxon>
    </lineage>
</organism>
<keyword evidence="2" id="KW-0223">Dioxygenase</keyword>
<accession>A0A1W2C992</accession>
<evidence type="ECO:0000259" key="1">
    <source>
        <dbReference type="PROSITE" id="PS51819"/>
    </source>
</evidence>
<dbReference type="GO" id="GO:0051213">
    <property type="term" value="F:dioxygenase activity"/>
    <property type="evidence" value="ECO:0007669"/>
    <property type="project" value="UniProtKB-KW"/>
</dbReference>
<dbReference type="AlphaFoldDB" id="A0A1W2C992"/>
<dbReference type="RefSeq" id="WP_084410225.1">
    <property type="nucleotide sequence ID" value="NZ_FWXR01000009.1"/>
</dbReference>
<dbReference type="PANTHER" id="PTHR43279:SF1">
    <property type="entry name" value="CATECHOL-2,3-DIOXYGENASE"/>
    <property type="match status" value="1"/>
</dbReference>
<feature type="domain" description="VOC" evidence="1">
    <location>
        <begin position="15"/>
        <end position="136"/>
    </location>
</feature>
<reference evidence="2 3" key="1">
    <citation type="submission" date="2017-04" db="EMBL/GenBank/DDBJ databases">
        <authorList>
            <person name="Afonso C.L."/>
            <person name="Miller P.J."/>
            <person name="Scott M.A."/>
            <person name="Spackman E."/>
            <person name="Goraichik I."/>
            <person name="Dimitrov K.M."/>
            <person name="Suarez D.L."/>
            <person name="Swayne D.E."/>
        </authorList>
    </citation>
    <scope>NUCLEOTIDE SEQUENCE [LARGE SCALE GENOMIC DNA]</scope>
    <source>
        <strain evidence="2 3">CGMCC 1.10972</strain>
    </source>
</reference>
<dbReference type="Pfam" id="PF00903">
    <property type="entry name" value="Glyoxalase"/>
    <property type="match status" value="2"/>
</dbReference>
<name>A0A1W2C992_9HYPH</name>
<dbReference type="SUPFAM" id="SSF54593">
    <property type="entry name" value="Glyoxalase/Bleomycin resistance protein/Dihydroxybiphenyl dioxygenase"/>
    <property type="match status" value="2"/>
</dbReference>
<keyword evidence="3" id="KW-1185">Reference proteome</keyword>
<dbReference type="InterPro" id="IPR037523">
    <property type="entry name" value="VOC_core"/>
</dbReference>
<gene>
    <name evidence="2" type="ORF">SAMN06297251_10964</name>
</gene>